<organism evidence="2 3">
    <name type="scientific">Thalassospira lucentensis</name>
    <dbReference type="NCBI Taxonomy" id="168935"/>
    <lineage>
        <taxon>Bacteria</taxon>
        <taxon>Pseudomonadati</taxon>
        <taxon>Pseudomonadota</taxon>
        <taxon>Alphaproteobacteria</taxon>
        <taxon>Rhodospirillales</taxon>
        <taxon>Thalassospiraceae</taxon>
        <taxon>Thalassospira</taxon>
    </lineage>
</organism>
<sequence>MKAASAVLIQVQRQMTLIGLPIPLLLVAGLAGVLGFVLPVVFDFPVLVIPGGIVGFVGAWVYLVKHQRIDPNYDRDLLVTPMFWGSRKGERHLTTGGRK</sequence>
<accession>A0A154L3X5</accession>
<dbReference type="OrthoDB" id="7366009at2"/>
<keyword evidence="1" id="KW-1133">Transmembrane helix</keyword>
<protein>
    <submittedName>
        <fullName evidence="2">Uncharacterized protein</fullName>
    </submittedName>
</protein>
<reference evidence="2 3" key="1">
    <citation type="submission" date="2015-12" db="EMBL/GenBank/DDBJ databases">
        <title>Genome sequence of Thalassospira lucentensis MCCC 1A02072.</title>
        <authorList>
            <person name="Lu L."/>
            <person name="Lai Q."/>
            <person name="Shao Z."/>
            <person name="Qian P."/>
        </authorList>
    </citation>
    <scope>NUCLEOTIDE SEQUENCE [LARGE SCALE GENOMIC DNA]</scope>
    <source>
        <strain evidence="2 3">MCCC 1A02072</strain>
    </source>
</reference>
<dbReference type="RefSeq" id="WP_062952321.1">
    <property type="nucleotide sequence ID" value="NZ_LPVY01000019.1"/>
</dbReference>
<evidence type="ECO:0000313" key="2">
    <source>
        <dbReference type="EMBL" id="KZB63158.1"/>
    </source>
</evidence>
<gene>
    <name evidence="2" type="ORF">AUP42_01830</name>
</gene>
<feature type="transmembrane region" description="Helical" evidence="1">
    <location>
        <begin position="44"/>
        <end position="63"/>
    </location>
</feature>
<proteinExistence type="predicted"/>
<dbReference type="Proteomes" id="UP000076335">
    <property type="component" value="Unassembled WGS sequence"/>
</dbReference>
<dbReference type="AlphaFoldDB" id="A0A154L3X5"/>
<keyword evidence="1" id="KW-0472">Membrane</keyword>
<keyword evidence="1" id="KW-0812">Transmembrane</keyword>
<evidence type="ECO:0000256" key="1">
    <source>
        <dbReference type="SAM" id="Phobius"/>
    </source>
</evidence>
<dbReference type="EMBL" id="LPVY01000019">
    <property type="protein sequence ID" value="KZB63158.1"/>
    <property type="molecule type" value="Genomic_DNA"/>
</dbReference>
<name>A0A154L3X5_9PROT</name>
<evidence type="ECO:0000313" key="3">
    <source>
        <dbReference type="Proteomes" id="UP000076335"/>
    </source>
</evidence>
<comment type="caution">
    <text evidence="2">The sequence shown here is derived from an EMBL/GenBank/DDBJ whole genome shotgun (WGS) entry which is preliminary data.</text>
</comment>
<feature type="transmembrane region" description="Helical" evidence="1">
    <location>
        <begin position="20"/>
        <end position="38"/>
    </location>
</feature>